<accession>A0AA37JH26</accession>
<evidence type="ECO:0000313" key="1">
    <source>
        <dbReference type="EMBL" id="GKG99082.1"/>
    </source>
</evidence>
<dbReference type="EMBL" id="BQNJ01000001">
    <property type="protein sequence ID" value="GKG99082.1"/>
    <property type="molecule type" value="Genomic_DNA"/>
</dbReference>
<reference evidence="1" key="1">
    <citation type="submission" date="2022-01" db="EMBL/GenBank/DDBJ databases">
        <title>Novel bile acid biosynthetic pathways are enriched in the microbiome of centenarians.</title>
        <authorList>
            <person name="Sato Y."/>
            <person name="Atarashi K."/>
            <person name="Plichta R.D."/>
            <person name="Arai Y."/>
            <person name="Sasajima S."/>
            <person name="Kearney M.S."/>
            <person name="Suda W."/>
            <person name="Takeshita K."/>
            <person name="Sasaki T."/>
            <person name="Okamoto S."/>
            <person name="Skelly N.A."/>
            <person name="Okamura Y."/>
            <person name="Vlamakis H."/>
            <person name="Li Y."/>
            <person name="Tanoue T."/>
            <person name="Takei H."/>
            <person name="Nittono H."/>
            <person name="Narushima S."/>
            <person name="Irie J."/>
            <person name="Itoh H."/>
            <person name="Moriya K."/>
            <person name="Sugiura Y."/>
            <person name="Suematsu M."/>
            <person name="Moritoki N."/>
            <person name="Shibata S."/>
            <person name="Littman R.D."/>
            <person name="Fischbach A.M."/>
            <person name="Uwamino Y."/>
            <person name="Inoue T."/>
            <person name="Honda A."/>
            <person name="Hattori M."/>
            <person name="Murai T."/>
            <person name="Xavier J.R."/>
            <person name="Hirose N."/>
            <person name="Honda K."/>
        </authorList>
    </citation>
    <scope>NUCLEOTIDE SEQUENCE</scope>
    <source>
        <strain evidence="1">CE91-St55</strain>
    </source>
</reference>
<organism evidence="1 2">
    <name type="scientific">Hungatella hathewayi</name>
    <dbReference type="NCBI Taxonomy" id="154046"/>
    <lineage>
        <taxon>Bacteria</taxon>
        <taxon>Bacillati</taxon>
        <taxon>Bacillota</taxon>
        <taxon>Clostridia</taxon>
        <taxon>Lachnospirales</taxon>
        <taxon>Lachnospiraceae</taxon>
        <taxon>Hungatella</taxon>
    </lineage>
</organism>
<dbReference type="Proteomes" id="UP001055091">
    <property type="component" value="Unassembled WGS sequence"/>
</dbReference>
<evidence type="ECO:0000313" key="2">
    <source>
        <dbReference type="Proteomes" id="UP001055091"/>
    </source>
</evidence>
<sequence length="84" mass="9839">MKMGLRSINESLREAVDIPGSICIPLDEFDTEDLKRLALMARDNGVEIRIHKEESNFSQKVLVSLQRFEDRYIDPQSKKIRYLE</sequence>
<proteinExistence type="predicted"/>
<dbReference type="AlphaFoldDB" id="A0AA37JH26"/>
<protein>
    <submittedName>
        <fullName evidence="1">Uncharacterized protein</fullName>
    </submittedName>
</protein>
<name>A0AA37JH26_9FIRM</name>
<comment type="caution">
    <text evidence="1">The sequence shown here is derived from an EMBL/GenBank/DDBJ whole genome shotgun (WGS) entry which is preliminary data.</text>
</comment>
<dbReference type="RefSeq" id="WP_195521615.1">
    <property type="nucleotide sequence ID" value="NZ_BQNJ01000001.1"/>
</dbReference>
<gene>
    <name evidence="1" type="ORF">CE91St55_10640</name>
</gene>